<protein>
    <submittedName>
        <fullName evidence="1">Uncharacterized protein</fullName>
    </submittedName>
</protein>
<evidence type="ECO:0000313" key="2">
    <source>
        <dbReference type="Proteomes" id="UP001239994"/>
    </source>
</evidence>
<comment type="caution">
    <text evidence="1">The sequence shown here is derived from an EMBL/GenBank/DDBJ whole genome shotgun (WGS) entry which is preliminary data.</text>
</comment>
<dbReference type="InterPro" id="IPR012337">
    <property type="entry name" value="RNaseH-like_sf"/>
</dbReference>
<name>A0AAD9DUN9_9TELE</name>
<reference evidence="1" key="1">
    <citation type="submission" date="2023-03" db="EMBL/GenBank/DDBJ databases">
        <title>Electrophorus voltai genome.</title>
        <authorList>
            <person name="Bian C."/>
        </authorList>
    </citation>
    <scope>NUCLEOTIDE SEQUENCE</scope>
    <source>
        <strain evidence="1">CB-2022</strain>
        <tissue evidence="1">Muscle</tissue>
    </source>
</reference>
<dbReference type="AlphaFoldDB" id="A0AAD9DUN9"/>
<evidence type="ECO:0000313" key="1">
    <source>
        <dbReference type="EMBL" id="KAK1796050.1"/>
    </source>
</evidence>
<sequence length="80" mass="8990">MILVILADLPDEVWQKVGTDLQIYKIVYNDNGNAKEFQAFAKMEAFQHVTSSPLYVQSNGKAEKGVHIVKQLLKDDNADP</sequence>
<proteinExistence type="predicted"/>
<gene>
    <name evidence="1" type="ORF">P4O66_009145</name>
</gene>
<keyword evidence="2" id="KW-1185">Reference proteome</keyword>
<accession>A0AAD9DUN9</accession>
<dbReference type="SUPFAM" id="SSF53098">
    <property type="entry name" value="Ribonuclease H-like"/>
    <property type="match status" value="1"/>
</dbReference>
<dbReference type="EMBL" id="JAROKS010000015">
    <property type="protein sequence ID" value="KAK1796050.1"/>
    <property type="molecule type" value="Genomic_DNA"/>
</dbReference>
<dbReference type="InterPro" id="IPR036397">
    <property type="entry name" value="RNaseH_sf"/>
</dbReference>
<organism evidence="1 2">
    <name type="scientific">Electrophorus voltai</name>
    <dbReference type="NCBI Taxonomy" id="2609070"/>
    <lineage>
        <taxon>Eukaryota</taxon>
        <taxon>Metazoa</taxon>
        <taxon>Chordata</taxon>
        <taxon>Craniata</taxon>
        <taxon>Vertebrata</taxon>
        <taxon>Euteleostomi</taxon>
        <taxon>Actinopterygii</taxon>
        <taxon>Neopterygii</taxon>
        <taxon>Teleostei</taxon>
        <taxon>Ostariophysi</taxon>
        <taxon>Gymnotiformes</taxon>
        <taxon>Gymnotoidei</taxon>
        <taxon>Gymnotidae</taxon>
        <taxon>Electrophorus</taxon>
    </lineage>
</organism>
<dbReference type="Gene3D" id="3.30.420.10">
    <property type="entry name" value="Ribonuclease H-like superfamily/Ribonuclease H"/>
    <property type="match status" value="1"/>
</dbReference>
<dbReference type="Proteomes" id="UP001239994">
    <property type="component" value="Unassembled WGS sequence"/>
</dbReference>
<dbReference type="GO" id="GO:0003676">
    <property type="term" value="F:nucleic acid binding"/>
    <property type="evidence" value="ECO:0007669"/>
    <property type="project" value="InterPro"/>
</dbReference>